<dbReference type="Proteomes" id="UP001153954">
    <property type="component" value="Unassembled WGS sequence"/>
</dbReference>
<evidence type="ECO:0000256" key="1">
    <source>
        <dbReference type="SAM" id="MobiDB-lite"/>
    </source>
</evidence>
<keyword evidence="3" id="KW-1185">Reference proteome</keyword>
<organism evidence="2 3">
    <name type="scientific">Euphydryas editha</name>
    <name type="common">Edith's checkerspot</name>
    <dbReference type="NCBI Taxonomy" id="104508"/>
    <lineage>
        <taxon>Eukaryota</taxon>
        <taxon>Metazoa</taxon>
        <taxon>Ecdysozoa</taxon>
        <taxon>Arthropoda</taxon>
        <taxon>Hexapoda</taxon>
        <taxon>Insecta</taxon>
        <taxon>Pterygota</taxon>
        <taxon>Neoptera</taxon>
        <taxon>Endopterygota</taxon>
        <taxon>Lepidoptera</taxon>
        <taxon>Glossata</taxon>
        <taxon>Ditrysia</taxon>
        <taxon>Papilionoidea</taxon>
        <taxon>Nymphalidae</taxon>
        <taxon>Nymphalinae</taxon>
        <taxon>Euphydryas</taxon>
    </lineage>
</organism>
<feature type="region of interest" description="Disordered" evidence="1">
    <location>
        <begin position="1"/>
        <end position="24"/>
    </location>
</feature>
<proteinExistence type="predicted"/>
<sequence length="69" mass="7390">MTNWLFSRDSCQTSAGKPVAGGGAHRPNRIAFEAAMPRQTLKKSENDSSNLLLLPPGVVILFARGFGFG</sequence>
<comment type="caution">
    <text evidence="2">The sequence shown here is derived from an EMBL/GenBank/DDBJ whole genome shotgun (WGS) entry which is preliminary data.</text>
</comment>
<feature type="compositionally biased region" description="Polar residues" evidence="1">
    <location>
        <begin position="1"/>
        <end position="15"/>
    </location>
</feature>
<accession>A0AAU9VCJ8</accession>
<dbReference type="EMBL" id="CAKOGL010000031">
    <property type="protein sequence ID" value="CAH2107962.1"/>
    <property type="molecule type" value="Genomic_DNA"/>
</dbReference>
<gene>
    <name evidence="2" type="ORF">EEDITHA_LOCUS21943</name>
</gene>
<reference evidence="2" key="1">
    <citation type="submission" date="2022-03" db="EMBL/GenBank/DDBJ databases">
        <authorList>
            <person name="Tunstrom K."/>
        </authorList>
    </citation>
    <scope>NUCLEOTIDE SEQUENCE</scope>
</reference>
<name>A0AAU9VCJ8_EUPED</name>
<evidence type="ECO:0000313" key="3">
    <source>
        <dbReference type="Proteomes" id="UP001153954"/>
    </source>
</evidence>
<evidence type="ECO:0000313" key="2">
    <source>
        <dbReference type="EMBL" id="CAH2107962.1"/>
    </source>
</evidence>
<dbReference type="AlphaFoldDB" id="A0AAU9VCJ8"/>
<protein>
    <submittedName>
        <fullName evidence="2">Uncharacterized protein</fullName>
    </submittedName>
</protein>